<dbReference type="PANTHER" id="PTHR31102:SF22">
    <property type="entry name" value="SODIUM_HYDROGEN EXCHANGER 9B2-LIKE"/>
    <property type="match status" value="1"/>
</dbReference>
<evidence type="ECO:0000256" key="1">
    <source>
        <dbReference type="ARBA" id="ARBA00007367"/>
    </source>
</evidence>
<protein>
    <recommendedName>
        <fullName evidence="5">Mitochondrial sodium/hydrogen exchanger 9B2</fullName>
    </recommendedName>
</protein>
<feature type="transmembrane region" description="Helical" evidence="2">
    <location>
        <begin position="6"/>
        <end position="26"/>
    </location>
</feature>
<gene>
    <name evidence="3" type="ORF">M9458_054734</name>
</gene>
<comment type="caution">
    <text evidence="3">The sequence shown here is derived from an EMBL/GenBank/DDBJ whole genome shotgun (WGS) entry which is preliminary data.</text>
</comment>
<dbReference type="EMBL" id="JAMKFB020000308">
    <property type="protein sequence ID" value="KAL0150075.1"/>
    <property type="molecule type" value="Genomic_DNA"/>
</dbReference>
<keyword evidence="4" id="KW-1185">Reference proteome</keyword>
<feature type="non-terminal residue" evidence="3">
    <location>
        <position position="105"/>
    </location>
</feature>
<evidence type="ECO:0008006" key="5">
    <source>
        <dbReference type="Google" id="ProtNLM"/>
    </source>
</evidence>
<organism evidence="3 4">
    <name type="scientific">Cirrhinus mrigala</name>
    <name type="common">Mrigala</name>
    <dbReference type="NCBI Taxonomy" id="683832"/>
    <lineage>
        <taxon>Eukaryota</taxon>
        <taxon>Metazoa</taxon>
        <taxon>Chordata</taxon>
        <taxon>Craniata</taxon>
        <taxon>Vertebrata</taxon>
        <taxon>Euteleostomi</taxon>
        <taxon>Actinopterygii</taxon>
        <taxon>Neopterygii</taxon>
        <taxon>Teleostei</taxon>
        <taxon>Ostariophysi</taxon>
        <taxon>Cypriniformes</taxon>
        <taxon>Cyprinidae</taxon>
        <taxon>Labeoninae</taxon>
        <taxon>Labeonini</taxon>
        <taxon>Cirrhinus</taxon>
    </lineage>
</organism>
<evidence type="ECO:0000256" key="2">
    <source>
        <dbReference type="SAM" id="Phobius"/>
    </source>
</evidence>
<comment type="similarity">
    <text evidence="1">Belongs to the monovalent cation:proton antiporter 1 (CPA1) transporter (TC 2.A.36) family.</text>
</comment>
<accession>A0ABD0MM69</accession>
<dbReference type="Proteomes" id="UP001529510">
    <property type="component" value="Unassembled WGS sequence"/>
</dbReference>
<feature type="transmembrane region" description="Helical" evidence="2">
    <location>
        <begin position="71"/>
        <end position="92"/>
    </location>
</feature>
<reference evidence="3 4" key="1">
    <citation type="submission" date="2024-05" db="EMBL/GenBank/DDBJ databases">
        <title>Genome sequencing and assembly of Indian major carp, Cirrhinus mrigala (Hamilton, 1822).</title>
        <authorList>
            <person name="Mohindra V."/>
            <person name="Chowdhury L.M."/>
            <person name="Lal K."/>
            <person name="Jena J.K."/>
        </authorList>
    </citation>
    <scope>NUCLEOTIDE SEQUENCE [LARGE SCALE GENOMIC DNA]</scope>
    <source>
        <strain evidence="3">CM1030</strain>
        <tissue evidence="3">Blood</tissue>
    </source>
</reference>
<sequence>LGVSTLCVGLLVRVLVTFCVVLFAGFNMKEKIFISLAWMPKATVQAAIGSTALDMARSVGDEQLQNYGMDVLTVAVLAILITAPIGALAIGLSGPKLLQQETHTL</sequence>
<keyword evidence="2" id="KW-0472">Membrane</keyword>
<dbReference type="PANTHER" id="PTHR31102">
    <property type="match status" value="1"/>
</dbReference>
<evidence type="ECO:0000313" key="4">
    <source>
        <dbReference type="Proteomes" id="UP001529510"/>
    </source>
</evidence>
<proteinExistence type="inferred from homology"/>
<feature type="non-terminal residue" evidence="3">
    <location>
        <position position="1"/>
    </location>
</feature>
<dbReference type="InterPro" id="IPR051843">
    <property type="entry name" value="CPA1_transporter"/>
</dbReference>
<keyword evidence="2" id="KW-0812">Transmembrane</keyword>
<keyword evidence="2" id="KW-1133">Transmembrane helix</keyword>
<dbReference type="AlphaFoldDB" id="A0ABD0MM69"/>
<evidence type="ECO:0000313" key="3">
    <source>
        <dbReference type="EMBL" id="KAL0150075.1"/>
    </source>
</evidence>
<name>A0ABD0MM69_CIRMR</name>